<evidence type="ECO:0000313" key="2">
    <source>
        <dbReference type="EMBL" id="MBB5039495.1"/>
    </source>
</evidence>
<accession>A0A7W7YP10</accession>
<keyword evidence="3" id="KW-1185">Reference proteome</keyword>
<protein>
    <recommendedName>
        <fullName evidence="4">Winged helix-turn helix</fullName>
    </recommendedName>
</protein>
<reference evidence="2 3" key="1">
    <citation type="submission" date="2020-08" db="EMBL/GenBank/DDBJ databases">
        <title>Genomic Encyclopedia of Type Strains, Phase IV (KMG-IV): sequencing the most valuable type-strain genomes for metagenomic binning, comparative biology and taxonomic classification.</title>
        <authorList>
            <person name="Goeker M."/>
        </authorList>
    </citation>
    <scope>NUCLEOTIDE SEQUENCE [LARGE SCALE GENOMIC DNA]</scope>
    <source>
        <strain evidence="2 3">DSM 12251</strain>
    </source>
</reference>
<feature type="region of interest" description="Disordered" evidence="1">
    <location>
        <begin position="57"/>
        <end position="85"/>
    </location>
</feature>
<dbReference type="EMBL" id="JACHIF010000008">
    <property type="protein sequence ID" value="MBB5039495.1"/>
    <property type="molecule type" value="Genomic_DNA"/>
</dbReference>
<dbReference type="RefSeq" id="WP_184211312.1">
    <property type="nucleotide sequence ID" value="NZ_JACHIF010000008.1"/>
</dbReference>
<sequence>MLKEQLQVELGYNTVIRHLHDLDFNPQLPRKWPLPLLDEPEHGARHQAFEVKIKSQAQDLGVEGDPRPRRRRMQPGSKPKVPHLGEHLRRSVVGAVCPASGESFHLVFDGFDSAVFKCWLNELAKSVPL</sequence>
<organism evidence="2 3">
    <name type="scientific">Prosthecobacter dejongeii</name>
    <dbReference type="NCBI Taxonomy" id="48465"/>
    <lineage>
        <taxon>Bacteria</taxon>
        <taxon>Pseudomonadati</taxon>
        <taxon>Verrucomicrobiota</taxon>
        <taxon>Verrucomicrobiia</taxon>
        <taxon>Verrucomicrobiales</taxon>
        <taxon>Verrucomicrobiaceae</taxon>
        <taxon>Prosthecobacter</taxon>
    </lineage>
</organism>
<name>A0A7W7YP10_9BACT</name>
<proteinExistence type="predicted"/>
<evidence type="ECO:0000313" key="3">
    <source>
        <dbReference type="Proteomes" id="UP000534294"/>
    </source>
</evidence>
<evidence type="ECO:0008006" key="4">
    <source>
        <dbReference type="Google" id="ProtNLM"/>
    </source>
</evidence>
<dbReference type="AlphaFoldDB" id="A0A7W7YP10"/>
<gene>
    <name evidence="2" type="ORF">HNQ64_003767</name>
</gene>
<evidence type="ECO:0000256" key="1">
    <source>
        <dbReference type="SAM" id="MobiDB-lite"/>
    </source>
</evidence>
<comment type="caution">
    <text evidence="2">The sequence shown here is derived from an EMBL/GenBank/DDBJ whole genome shotgun (WGS) entry which is preliminary data.</text>
</comment>
<dbReference type="Proteomes" id="UP000534294">
    <property type="component" value="Unassembled WGS sequence"/>
</dbReference>